<evidence type="ECO:0000256" key="1">
    <source>
        <dbReference type="SAM" id="SignalP"/>
    </source>
</evidence>
<feature type="signal peptide" evidence="1">
    <location>
        <begin position="1"/>
        <end position="24"/>
    </location>
</feature>
<accession>A0ABU0ZZA1</accession>
<dbReference type="RefSeq" id="WP_308863443.1">
    <property type="nucleotide sequence ID" value="NZ_JAVHUL010000007.1"/>
</dbReference>
<dbReference type="PROSITE" id="PS51257">
    <property type="entry name" value="PROKAR_LIPOPROTEIN"/>
    <property type="match status" value="1"/>
</dbReference>
<name>A0ABU0ZZA1_9FLAO</name>
<comment type="caution">
    <text evidence="2">The sequence shown here is derived from an EMBL/GenBank/DDBJ whole genome shotgun (WGS) entry which is preliminary data.</text>
</comment>
<evidence type="ECO:0008006" key="4">
    <source>
        <dbReference type="Google" id="ProtNLM"/>
    </source>
</evidence>
<gene>
    <name evidence="2" type="ORF">RBU60_04345</name>
</gene>
<proteinExistence type="predicted"/>
<reference evidence="2 3" key="1">
    <citation type="submission" date="2023-08" db="EMBL/GenBank/DDBJ databases">
        <title>Mesonia sp. MT50, isolated from deep-sea sediment of the Mariana Trench.</title>
        <authorList>
            <person name="Fu H."/>
        </authorList>
    </citation>
    <scope>NUCLEOTIDE SEQUENCE [LARGE SCALE GENOMIC DNA]</scope>
    <source>
        <strain evidence="2 3">MT50</strain>
    </source>
</reference>
<dbReference type="EMBL" id="JAVHUL010000007">
    <property type="protein sequence ID" value="MDQ7916793.1"/>
    <property type="molecule type" value="Genomic_DNA"/>
</dbReference>
<evidence type="ECO:0000313" key="2">
    <source>
        <dbReference type="EMBL" id="MDQ7916793.1"/>
    </source>
</evidence>
<keyword evidence="1" id="KW-0732">Signal</keyword>
<feature type="chain" id="PRO_5045488432" description="DUF4382 domain-containing protein" evidence="1">
    <location>
        <begin position="25"/>
        <end position="254"/>
    </location>
</feature>
<dbReference type="Proteomes" id="UP001230915">
    <property type="component" value="Unassembled WGS sequence"/>
</dbReference>
<sequence>MNGLRKLKFGAFALSLACVFTACSSDDDNTVTTPTANEGSLKITAKASYDNSANRLVESVDLNSFIVNFKEIELELQDNDLDDDMDNNSDANGFYDSDDDIELEGPFEIDLLAANSVQLVNIEIPNGIYEEIEFEFDKSENPESDLFGKSMELKGEINGVPFVFWHDFEEEIEIDYEDMNESLVIDNNTSEVLINFDLSAVLGATGMVDLSMATDNDGDGVIVISPQDEDGNHALAEVLKEAIKAQIELMDDLD</sequence>
<organism evidence="2 3">
    <name type="scientific">Mesonia profundi</name>
    <dbReference type="NCBI Taxonomy" id="3070998"/>
    <lineage>
        <taxon>Bacteria</taxon>
        <taxon>Pseudomonadati</taxon>
        <taxon>Bacteroidota</taxon>
        <taxon>Flavobacteriia</taxon>
        <taxon>Flavobacteriales</taxon>
        <taxon>Flavobacteriaceae</taxon>
        <taxon>Mesonia</taxon>
    </lineage>
</organism>
<keyword evidence="3" id="KW-1185">Reference proteome</keyword>
<evidence type="ECO:0000313" key="3">
    <source>
        <dbReference type="Proteomes" id="UP001230915"/>
    </source>
</evidence>
<protein>
    <recommendedName>
        <fullName evidence="4">DUF4382 domain-containing protein</fullName>
    </recommendedName>
</protein>